<dbReference type="Pfam" id="PF00450">
    <property type="entry name" value="Peptidase_S10"/>
    <property type="match status" value="1"/>
</dbReference>
<organism evidence="2 3">
    <name type="scientific">Sphingomonas lycopersici</name>
    <dbReference type="NCBI Taxonomy" id="2951807"/>
    <lineage>
        <taxon>Bacteria</taxon>
        <taxon>Pseudomonadati</taxon>
        <taxon>Pseudomonadota</taxon>
        <taxon>Alphaproteobacteria</taxon>
        <taxon>Sphingomonadales</taxon>
        <taxon>Sphingomonadaceae</taxon>
        <taxon>Sphingomonas</taxon>
    </lineage>
</organism>
<dbReference type="GO" id="GO:0004185">
    <property type="term" value="F:serine-type carboxypeptidase activity"/>
    <property type="evidence" value="ECO:0007669"/>
    <property type="project" value="InterPro"/>
</dbReference>
<feature type="chain" id="PRO_5041344808" evidence="1">
    <location>
        <begin position="23"/>
        <end position="507"/>
    </location>
</feature>
<comment type="caution">
    <text evidence="2">The sequence shown here is derived from an EMBL/GenBank/DDBJ whole genome shotgun (WGS) entry which is preliminary data.</text>
</comment>
<evidence type="ECO:0000256" key="1">
    <source>
        <dbReference type="SAM" id="SignalP"/>
    </source>
</evidence>
<evidence type="ECO:0000313" key="3">
    <source>
        <dbReference type="Proteomes" id="UP001165565"/>
    </source>
</evidence>
<sequence length="507" mass="55147">MKVRFVLAASAAMMLFATPALAADKKGDAEAAEKSGDPAIPPPVVSVTHHTGTFGGVKIAYKATAGETYLKDKDGKPLAAITSYSYVKEGAVDPNRPVTFLWNGGPGSGSLWLQMGAFGPKRVVVPSDAKDDGAPPYRMIDNAASLLDVTDLVFIDPVGTGFSHALGKTDPKDYWGVTKDAKSMAAFIRLWLDANGRWNAPKYIGGESYGTTRSAAVINELEGSYTDVAVNGIILISSILDFSQAADSPGNELGYVTNLPSMAATAWFHNKVQDKPATVEQFVAEAKAFAIGPYASALLKGNALSAAERAQILPQLSRFTGVSQTYLEHADLRLSPGRFYKELLRDRGLTIGRLDTRYTGKDYDNAGEEPDNDPSFYGIDGAYTAAMNHWVREGLKYSPERVYISIGGVRDWDWNIGGPRGGEGYLNVAPYIGRALRENSGLRVFAGQGYYDFATPFFGAEYSLTRTGMPTDGRIQWHYYNAGHMMYVRDEDLQKLSNDIRAFIRAR</sequence>
<evidence type="ECO:0000313" key="2">
    <source>
        <dbReference type="EMBL" id="MCW6535644.1"/>
    </source>
</evidence>
<keyword evidence="3" id="KW-1185">Reference proteome</keyword>
<dbReference type="GO" id="GO:0006508">
    <property type="term" value="P:proteolysis"/>
    <property type="evidence" value="ECO:0007669"/>
    <property type="project" value="InterPro"/>
</dbReference>
<dbReference type="Proteomes" id="UP001165565">
    <property type="component" value="Unassembled WGS sequence"/>
</dbReference>
<accession>A0AA41ZEX6</accession>
<dbReference type="Gene3D" id="3.40.50.1820">
    <property type="entry name" value="alpha/beta hydrolase"/>
    <property type="match status" value="1"/>
</dbReference>
<reference evidence="2" key="1">
    <citation type="submission" date="2022-06" db="EMBL/GenBank/DDBJ databases">
        <title>Sphingomonas sp. nov. isolated from rhizosphere soil of tomato.</title>
        <authorList>
            <person name="Dong H."/>
            <person name="Gao R."/>
        </authorList>
    </citation>
    <scope>NUCLEOTIDE SEQUENCE</scope>
    <source>
        <strain evidence="2">MMSM24</strain>
    </source>
</reference>
<proteinExistence type="predicted"/>
<name>A0AA41ZEX6_9SPHN</name>
<dbReference type="RefSeq" id="WP_265269189.1">
    <property type="nucleotide sequence ID" value="NZ_JANFAV010000008.1"/>
</dbReference>
<dbReference type="InterPro" id="IPR029058">
    <property type="entry name" value="AB_hydrolase_fold"/>
</dbReference>
<protein>
    <submittedName>
        <fullName evidence="2">Peptidase S10</fullName>
    </submittedName>
</protein>
<gene>
    <name evidence="2" type="ORF">NEE01_12730</name>
</gene>
<dbReference type="EMBL" id="JANFAV010000008">
    <property type="protein sequence ID" value="MCW6535644.1"/>
    <property type="molecule type" value="Genomic_DNA"/>
</dbReference>
<dbReference type="InterPro" id="IPR001563">
    <property type="entry name" value="Peptidase_S10"/>
</dbReference>
<dbReference type="SUPFAM" id="SSF53474">
    <property type="entry name" value="alpha/beta-Hydrolases"/>
    <property type="match status" value="1"/>
</dbReference>
<dbReference type="AlphaFoldDB" id="A0AA41ZEX6"/>
<feature type="signal peptide" evidence="1">
    <location>
        <begin position="1"/>
        <end position="22"/>
    </location>
</feature>
<keyword evidence="1" id="KW-0732">Signal</keyword>